<evidence type="ECO:0000313" key="3">
    <source>
        <dbReference type="Proteomes" id="UP000000445"/>
    </source>
</evidence>
<protein>
    <submittedName>
        <fullName evidence="2">Beta-lactamase domain protein</fullName>
    </submittedName>
</protein>
<reference evidence="2 3" key="1">
    <citation type="journal article" date="2009" name="Biosci. Biotechnol. Biochem.">
        <title>WeGAS: a web-based microbial genome annotation system.</title>
        <authorList>
            <person name="Lee D."/>
            <person name="Seo H."/>
            <person name="Park C."/>
            <person name="Park K."/>
        </authorList>
    </citation>
    <scope>NUCLEOTIDE SEQUENCE [LARGE SCALE GENOMIC DNA]</scope>
    <source>
        <strain evidence="3">ATCC 49049 / DSM 4359 / NBRC 107923 / NS-E</strain>
    </source>
</reference>
<dbReference type="RefSeq" id="WP_015919583.1">
    <property type="nucleotide sequence ID" value="NC_011978.1"/>
</dbReference>
<evidence type="ECO:0000259" key="1">
    <source>
        <dbReference type="SMART" id="SM00849"/>
    </source>
</evidence>
<evidence type="ECO:0000313" key="2">
    <source>
        <dbReference type="EMBL" id="ACM23267.1"/>
    </source>
</evidence>
<dbReference type="Gene3D" id="3.60.15.10">
    <property type="entry name" value="Ribonuclease Z/Hydroxyacylglutathione hydrolase-like"/>
    <property type="match status" value="1"/>
</dbReference>
<dbReference type="eggNOG" id="COG1237">
    <property type="taxonomic scope" value="Bacteria"/>
</dbReference>
<dbReference type="InterPro" id="IPR052926">
    <property type="entry name" value="Metallo-beta-lactamase_dom"/>
</dbReference>
<dbReference type="SUPFAM" id="SSF56281">
    <property type="entry name" value="Metallo-hydrolase/oxidoreductase"/>
    <property type="match status" value="1"/>
</dbReference>
<dbReference type="GO" id="GO:0016740">
    <property type="term" value="F:transferase activity"/>
    <property type="evidence" value="ECO:0007669"/>
    <property type="project" value="TreeGrafter"/>
</dbReference>
<dbReference type="CDD" id="cd07713">
    <property type="entry name" value="DHPS-like_MBL-fold"/>
    <property type="match status" value="1"/>
</dbReference>
<dbReference type="InterPro" id="IPR036866">
    <property type="entry name" value="RibonucZ/Hydroxyglut_hydro"/>
</dbReference>
<dbReference type="HOGENOM" id="CLU_036012_1_0_0"/>
<dbReference type="SMART" id="SM00849">
    <property type="entry name" value="Lactamase_B"/>
    <property type="match status" value="1"/>
</dbReference>
<dbReference type="EMBL" id="CP000916">
    <property type="protein sequence ID" value="ACM23267.1"/>
    <property type="molecule type" value="Genomic_DNA"/>
</dbReference>
<dbReference type="Proteomes" id="UP000000445">
    <property type="component" value="Chromosome"/>
</dbReference>
<dbReference type="PANTHER" id="PTHR13754">
    <property type="entry name" value="METALLO-BETA-LACTAMASE SUPERFAMILY PROTEIN"/>
    <property type="match status" value="1"/>
</dbReference>
<dbReference type="InterPro" id="IPR001279">
    <property type="entry name" value="Metallo-B-lactamas"/>
</dbReference>
<dbReference type="PANTHER" id="PTHR13754:SF13">
    <property type="entry name" value="METALLO-BETA-LACTAMASE SUPERFAMILY PROTEIN (AFU_ORTHOLOGUE AFUA_3G07630)"/>
    <property type="match status" value="1"/>
</dbReference>
<gene>
    <name evidence="2" type="ordered locus">CTN_1091</name>
</gene>
<sequence length="255" mass="28668">MRIYILCDDSSLGDFEHEHGFSALVDSVLFDTGKSSVFLKNAERFGVNLPEDVVVSHGHYDHVGGLLLLTGKRLWIRKKALKPKYSGDRYIGAPFEWEEVLSKNETRFVSEKVVEIKPGVFLMGPANLRNRVFSGEFLVGKERKIDLFEDEQTLVVDSKGGLIIVTGCSHRGIDNIVLDAVETFKKKIHLVLGGFHLLRSSEREIEDIVELFNKIDVKTVAPCHCTGKKAVDIFKERFKGNLLECRAGVTFEVSN</sequence>
<dbReference type="Pfam" id="PF00753">
    <property type="entry name" value="Lactamase_B"/>
    <property type="match status" value="1"/>
</dbReference>
<dbReference type="AlphaFoldDB" id="B9K8I4"/>
<accession>B9K8I4</accession>
<dbReference type="STRING" id="309803.CTN_1091"/>
<name>B9K8I4_THENN</name>
<dbReference type="InterPro" id="IPR041712">
    <property type="entry name" value="DHPS-like_MBL-fold"/>
</dbReference>
<organism evidence="2 3">
    <name type="scientific">Thermotoga neapolitana (strain ATCC 49049 / DSM 4359 / NBRC 107923 / NS-E)</name>
    <dbReference type="NCBI Taxonomy" id="309803"/>
    <lineage>
        <taxon>Bacteria</taxon>
        <taxon>Thermotogati</taxon>
        <taxon>Thermotogota</taxon>
        <taxon>Thermotogae</taxon>
        <taxon>Thermotogales</taxon>
        <taxon>Thermotogaceae</taxon>
        <taxon>Thermotoga</taxon>
    </lineage>
</organism>
<dbReference type="KEGG" id="tna:CTN_1091"/>
<feature type="domain" description="Metallo-beta-lactamase" evidence="1">
    <location>
        <begin position="19"/>
        <end position="224"/>
    </location>
</feature>
<keyword evidence="3" id="KW-1185">Reference proteome</keyword>
<proteinExistence type="predicted"/>